<reference evidence="1 2" key="1">
    <citation type="submission" date="2019-05" db="EMBL/GenBank/DDBJ databases">
        <title>Another draft genome of Portunus trituberculatus and its Hox gene families provides insights of decapod evolution.</title>
        <authorList>
            <person name="Jeong J.-H."/>
            <person name="Song I."/>
            <person name="Kim S."/>
            <person name="Choi T."/>
            <person name="Kim D."/>
            <person name="Ryu S."/>
            <person name="Kim W."/>
        </authorList>
    </citation>
    <scope>NUCLEOTIDE SEQUENCE [LARGE SCALE GENOMIC DNA]</scope>
    <source>
        <tissue evidence="1">Muscle</tissue>
    </source>
</reference>
<dbReference type="EMBL" id="VSRR010007861">
    <property type="protein sequence ID" value="MPC47666.1"/>
    <property type="molecule type" value="Genomic_DNA"/>
</dbReference>
<dbReference type="AlphaFoldDB" id="A0A5B7FQD5"/>
<keyword evidence="2" id="KW-1185">Reference proteome</keyword>
<organism evidence="1 2">
    <name type="scientific">Portunus trituberculatus</name>
    <name type="common">Swimming crab</name>
    <name type="synonym">Neptunus trituberculatus</name>
    <dbReference type="NCBI Taxonomy" id="210409"/>
    <lineage>
        <taxon>Eukaryota</taxon>
        <taxon>Metazoa</taxon>
        <taxon>Ecdysozoa</taxon>
        <taxon>Arthropoda</taxon>
        <taxon>Crustacea</taxon>
        <taxon>Multicrustacea</taxon>
        <taxon>Malacostraca</taxon>
        <taxon>Eumalacostraca</taxon>
        <taxon>Eucarida</taxon>
        <taxon>Decapoda</taxon>
        <taxon>Pleocyemata</taxon>
        <taxon>Brachyura</taxon>
        <taxon>Eubrachyura</taxon>
        <taxon>Portunoidea</taxon>
        <taxon>Portunidae</taxon>
        <taxon>Portuninae</taxon>
        <taxon>Portunus</taxon>
    </lineage>
</organism>
<comment type="caution">
    <text evidence="1">The sequence shown here is derived from an EMBL/GenBank/DDBJ whole genome shotgun (WGS) entry which is preliminary data.</text>
</comment>
<protein>
    <submittedName>
        <fullName evidence="1">Uncharacterized protein</fullName>
    </submittedName>
</protein>
<dbReference type="Proteomes" id="UP000324222">
    <property type="component" value="Unassembled WGS sequence"/>
</dbReference>
<proteinExistence type="predicted"/>
<accession>A0A5B7FQD5</accession>
<evidence type="ECO:0000313" key="2">
    <source>
        <dbReference type="Proteomes" id="UP000324222"/>
    </source>
</evidence>
<name>A0A5B7FQD5_PORTR</name>
<evidence type="ECO:0000313" key="1">
    <source>
        <dbReference type="EMBL" id="MPC47666.1"/>
    </source>
</evidence>
<gene>
    <name evidence="1" type="ORF">E2C01_041418</name>
</gene>
<sequence length="112" mass="11728">MRATTSPSSRAAVSVAPRIRPRLMPAGPVAGAAGAAAMVWARAWGRVGACGVARERVRPCTHTSYSVAGCSDSSRKVRDPRDRDGEDCVVLPSAARYVTCGGMEVGRRGRAD</sequence>